<evidence type="ECO:0000256" key="1">
    <source>
        <dbReference type="ARBA" id="ARBA00011975"/>
    </source>
</evidence>
<proteinExistence type="predicted"/>
<evidence type="ECO:0000256" key="4">
    <source>
        <dbReference type="ARBA" id="ARBA00022691"/>
    </source>
</evidence>
<keyword evidence="3 6" id="KW-0808">Transferase</keyword>
<organism evidence="6 7">
    <name type="scientific">Kribbella sandramycini</name>
    <dbReference type="NCBI Taxonomy" id="60450"/>
    <lineage>
        <taxon>Bacteria</taxon>
        <taxon>Bacillati</taxon>
        <taxon>Actinomycetota</taxon>
        <taxon>Actinomycetes</taxon>
        <taxon>Propionibacteriales</taxon>
        <taxon>Kribbellaceae</taxon>
        <taxon>Kribbella</taxon>
    </lineage>
</organism>
<comment type="caution">
    <text evidence="6">The sequence shown here is derived from an EMBL/GenBank/DDBJ whole genome shotgun (WGS) entry which is preliminary data.</text>
</comment>
<dbReference type="Gene3D" id="3.90.120.10">
    <property type="entry name" value="DNA Methylase, subunit A, domain 2"/>
    <property type="match status" value="1"/>
</dbReference>
<dbReference type="SUPFAM" id="SSF53335">
    <property type="entry name" value="S-adenosyl-L-methionine-dependent methyltransferases"/>
    <property type="match status" value="1"/>
</dbReference>
<reference evidence="6 7" key="1">
    <citation type="submission" date="2020-08" db="EMBL/GenBank/DDBJ databases">
        <title>Sequencing the genomes of 1000 actinobacteria strains.</title>
        <authorList>
            <person name="Klenk H.-P."/>
        </authorList>
    </citation>
    <scope>NUCLEOTIDE SEQUENCE [LARGE SCALE GENOMIC DNA]</scope>
    <source>
        <strain evidence="6 7">DSM 15626</strain>
    </source>
</reference>
<accession>A0A841SIH2</accession>
<dbReference type="GO" id="GO:0009307">
    <property type="term" value="P:DNA restriction-modification system"/>
    <property type="evidence" value="ECO:0007669"/>
    <property type="project" value="UniProtKB-KW"/>
</dbReference>
<dbReference type="InterPro" id="IPR001525">
    <property type="entry name" value="C5_MeTfrase"/>
</dbReference>
<dbReference type="InterPro" id="IPR029063">
    <property type="entry name" value="SAM-dependent_MTases_sf"/>
</dbReference>
<dbReference type="Gene3D" id="3.40.50.150">
    <property type="entry name" value="Vaccinia Virus protein VP39"/>
    <property type="match status" value="1"/>
</dbReference>
<evidence type="ECO:0000256" key="3">
    <source>
        <dbReference type="ARBA" id="ARBA00022679"/>
    </source>
</evidence>
<protein>
    <recommendedName>
        <fullName evidence="1">DNA (cytosine-5-)-methyltransferase</fullName>
        <ecNumber evidence="1">2.1.1.37</ecNumber>
    </recommendedName>
</protein>
<keyword evidence="2 6" id="KW-0489">Methyltransferase</keyword>
<dbReference type="EMBL" id="JACHKF010000001">
    <property type="protein sequence ID" value="MBB6571708.1"/>
    <property type="molecule type" value="Genomic_DNA"/>
</dbReference>
<dbReference type="PANTHER" id="PTHR46098:SF1">
    <property type="entry name" value="TRNA (CYTOSINE(38)-C(5))-METHYLTRANSFERASE"/>
    <property type="match status" value="1"/>
</dbReference>
<dbReference type="AlphaFoldDB" id="A0A841SIH2"/>
<dbReference type="Proteomes" id="UP000553957">
    <property type="component" value="Unassembled WGS sequence"/>
</dbReference>
<dbReference type="InterPro" id="IPR050750">
    <property type="entry name" value="C5-MTase"/>
</dbReference>
<keyword evidence="4" id="KW-0949">S-adenosyl-L-methionine</keyword>
<dbReference type="GO" id="GO:0032259">
    <property type="term" value="P:methylation"/>
    <property type="evidence" value="ECO:0007669"/>
    <property type="project" value="UniProtKB-KW"/>
</dbReference>
<dbReference type="PANTHER" id="PTHR46098">
    <property type="entry name" value="TRNA (CYTOSINE(38)-C(5))-METHYLTRANSFERASE"/>
    <property type="match status" value="1"/>
</dbReference>
<dbReference type="Pfam" id="PF00145">
    <property type="entry name" value="DNA_methylase"/>
    <property type="match status" value="1"/>
</dbReference>
<keyword evidence="5" id="KW-0680">Restriction system</keyword>
<dbReference type="GO" id="GO:0003886">
    <property type="term" value="F:DNA (cytosine-5-)-methyltransferase activity"/>
    <property type="evidence" value="ECO:0007669"/>
    <property type="project" value="UniProtKB-EC"/>
</dbReference>
<evidence type="ECO:0000256" key="2">
    <source>
        <dbReference type="ARBA" id="ARBA00022603"/>
    </source>
</evidence>
<dbReference type="EC" id="2.1.1.37" evidence="1"/>
<gene>
    <name evidence="6" type="ORF">HNR71_007345</name>
</gene>
<evidence type="ECO:0000313" key="6">
    <source>
        <dbReference type="EMBL" id="MBB6571708.1"/>
    </source>
</evidence>
<sequence>MTVRLAANHWNLAVETHNANHPDTDHDCADLSQVEPSRYPRTDILWASPECTNHSQAKGRKRNADAMPDLFGDTLPDEAAERSRATMWDVVRFAEYHRYSAIVVENVVDVALWVLWPAWRSGLDALGYCLHSVYLNSMHAQASGLPAPQSRDRLYVVAHLRKTTCPDLNRWTRPTAYCEGCDARVRAMQAWKKPERTWGRYRAQYVWRCPNVACRNQVVEPGWLPAAAAIDWSLTGERIGDRTRPLADKTMQRIRAGLERYTQPELLVPVEGRDGKTAASVWDAMRTMTTRNETGLLVPAGGTWNETATPLNQVMQTRTTRESEALVVPLRNNNTTKTAADPFDTFAANGNHHALVMRNNGSRYSGAEMVTPVTETLRTLTTAGHQSLLEPMSVAVEDCLFRMLEPHEVAAGMAFTPGYLVLGNKREKVRQLGNAVTPPAARDLIAAVAEALGHDLTSINAA</sequence>
<name>A0A841SIH2_9ACTN</name>
<evidence type="ECO:0000313" key="7">
    <source>
        <dbReference type="Proteomes" id="UP000553957"/>
    </source>
</evidence>
<evidence type="ECO:0000256" key="5">
    <source>
        <dbReference type="ARBA" id="ARBA00022747"/>
    </source>
</evidence>